<name>A0A2S7T881_9FLAO</name>
<dbReference type="Proteomes" id="UP000239366">
    <property type="component" value="Unassembled WGS sequence"/>
</dbReference>
<protein>
    <recommendedName>
        <fullName evidence="3">DUF3857 domain-containing protein</fullName>
    </recommendedName>
</protein>
<evidence type="ECO:0000313" key="1">
    <source>
        <dbReference type="EMBL" id="PQJ15715.1"/>
    </source>
</evidence>
<proteinExistence type="predicted"/>
<reference evidence="2" key="1">
    <citation type="submission" date="2016-11" db="EMBL/GenBank/DDBJ databases">
        <title>Trade-off between light-utilization and light-protection in marine flavobacteria.</title>
        <authorList>
            <person name="Kumagai Y."/>
            <person name="Yoshizawa S."/>
            <person name="Kogure K."/>
        </authorList>
    </citation>
    <scope>NUCLEOTIDE SEQUENCE [LARGE SCALE GENOMIC DNA]</scope>
    <source>
        <strain evidence="2">SG-18</strain>
    </source>
</reference>
<gene>
    <name evidence="1" type="ORF">BST99_08215</name>
</gene>
<comment type="caution">
    <text evidence="1">The sequence shown here is derived from an EMBL/GenBank/DDBJ whole genome shotgun (WGS) entry which is preliminary data.</text>
</comment>
<keyword evidence="2" id="KW-1185">Reference proteome</keyword>
<dbReference type="Gene3D" id="2.60.40.3140">
    <property type="match status" value="1"/>
</dbReference>
<dbReference type="OrthoDB" id="98874at2"/>
<dbReference type="Gene3D" id="2.60.120.1130">
    <property type="match status" value="1"/>
</dbReference>
<organism evidence="1 2">
    <name type="scientific">Aureicoccus marinus</name>
    <dbReference type="NCBI Taxonomy" id="754435"/>
    <lineage>
        <taxon>Bacteria</taxon>
        <taxon>Pseudomonadati</taxon>
        <taxon>Bacteroidota</taxon>
        <taxon>Flavobacteriia</taxon>
        <taxon>Flavobacteriales</taxon>
        <taxon>Flavobacteriaceae</taxon>
        <taxon>Aureicoccus</taxon>
    </lineage>
</organism>
<dbReference type="AlphaFoldDB" id="A0A2S7T881"/>
<dbReference type="EMBL" id="MQVX01000001">
    <property type="protein sequence ID" value="PQJ15715.1"/>
    <property type="molecule type" value="Genomic_DNA"/>
</dbReference>
<sequence>MKKQPVLFLLVMLFFIGLNAQEVKFGKEDLAEVQETVYAKDSSVAAAYLYKYRYTYYEYLEGKGFLLNTEIHEKIKIYTNDGLEYASKSIPLSKFGSRVERFSDLKGYTYNLVDGKVVKTKLGKESIFTEEQSENIILRKFTMPEAKEGCVLEYKYKISSPFYYSIDEFVFQEDIPVKKLFAKMSILEWFKYNQVQKGSRYIKPLTSSRLNSSIGIASKEMTFKLDDIEPLVEESFVANMDNYRLGMNYEIVSVEIPGVMYESFAKSWENVAESIYKTQGFGGELRKNSFYKADVEALRQEYSNPYNLMYAVFNQVKSKVQWNQNYGVYADQGVRSAYMNGKGSVADINLLLVSMLNSAGISAYPVLVSTRQHGVPMFPTIDGFNYVIASAEIEGNRFLLDATDPLSIPNILPLRTLNWVGRRVGEGGRSSRVNLYPLIKASETTMINAKLEESGELEGQCNSRFGGHSAYMTRAGYFSGSEESYVERMESGWNIEIDSLSFGKLKQLTQPLNQKYSFYKENVLEEISGKYYLNPMLYMEITNNPFTAEERAYTIELGYPRQNRFLINIDLPEGFDVEHMPESYQLALPQNSGIFQFSLSQVGRQIQLQCNLNLNYSTYSPDYYPALKEFFNQVLVKNQEKIVLVKT</sequence>
<evidence type="ECO:0000313" key="2">
    <source>
        <dbReference type="Proteomes" id="UP000239366"/>
    </source>
</evidence>
<dbReference type="RefSeq" id="WP_146106247.1">
    <property type="nucleotide sequence ID" value="NZ_MQVX01000001.1"/>
</dbReference>
<evidence type="ECO:0008006" key="3">
    <source>
        <dbReference type="Google" id="ProtNLM"/>
    </source>
</evidence>
<dbReference type="Gene3D" id="3.10.620.30">
    <property type="match status" value="1"/>
</dbReference>
<accession>A0A2S7T881</accession>